<dbReference type="PROSITE" id="PS50011">
    <property type="entry name" value="PROTEIN_KINASE_DOM"/>
    <property type="match status" value="1"/>
</dbReference>
<evidence type="ECO:0000256" key="7">
    <source>
        <dbReference type="ARBA" id="ARBA00022692"/>
    </source>
</evidence>
<dbReference type="SUPFAM" id="SSF56112">
    <property type="entry name" value="Protein kinase-like (PK-like)"/>
    <property type="match status" value="1"/>
</dbReference>
<comment type="subcellular location">
    <subcellularLocation>
        <location evidence="1">Membrane</location>
        <topology evidence="1">Single-pass membrane protein</topology>
    </subcellularLocation>
</comment>
<evidence type="ECO:0000256" key="14">
    <source>
        <dbReference type="ARBA" id="ARBA00023136"/>
    </source>
</evidence>
<evidence type="ECO:0000256" key="10">
    <source>
        <dbReference type="ARBA" id="ARBA00022741"/>
    </source>
</evidence>
<dbReference type="InterPro" id="IPR052422">
    <property type="entry name" value="Auxin_Ser/Thr_Kinase"/>
</dbReference>
<dbReference type="SMART" id="SM00220">
    <property type="entry name" value="S_TKc"/>
    <property type="match status" value="1"/>
</dbReference>
<dbReference type="Pfam" id="PF00560">
    <property type="entry name" value="LRR_1"/>
    <property type="match status" value="1"/>
</dbReference>
<keyword evidence="5" id="KW-0433">Leucine-rich repeat</keyword>
<dbReference type="FunFam" id="3.80.10.10:FF:000129">
    <property type="entry name" value="Leucine-rich repeat receptor-like kinase"/>
    <property type="match status" value="1"/>
</dbReference>
<keyword evidence="12 20" id="KW-0067">ATP-binding</keyword>
<evidence type="ECO:0000256" key="21">
    <source>
        <dbReference type="SAM" id="MobiDB-lite"/>
    </source>
</evidence>
<evidence type="ECO:0000256" key="2">
    <source>
        <dbReference type="ARBA" id="ARBA00008684"/>
    </source>
</evidence>
<evidence type="ECO:0000256" key="19">
    <source>
        <dbReference type="ARBA" id="ARBA00048679"/>
    </source>
</evidence>
<dbReference type="GO" id="GO:0005524">
    <property type="term" value="F:ATP binding"/>
    <property type="evidence" value="ECO:0007669"/>
    <property type="project" value="UniProtKB-UniRule"/>
</dbReference>
<dbReference type="CDD" id="cd14066">
    <property type="entry name" value="STKc_IRAK"/>
    <property type="match status" value="1"/>
</dbReference>
<dbReference type="EC" id="2.7.11.1" evidence="3"/>
<evidence type="ECO:0000256" key="20">
    <source>
        <dbReference type="PROSITE-ProRule" id="PRU10141"/>
    </source>
</evidence>
<dbReference type="Gene3D" id="3.30.200.20">
    <property type="entry name" value="Phosphorylase Kinase, domain 1"/>
    <property type="match status" value="1"/>
</dbReference>
<keyword evidence="16" id="KW-0675">Receptor</keyword>
<dbReference type="PANTHER" id="PTHR47986:SF10">
    <property type="entry name" value="RECEPTOR-LIKE KINASE TMK4"/>
    <property type="match status" value="1"/>
</dbReference>
<evidence type="ECO:0000256" key="3">
    <source>
        <dbReference type="ARBA" id="ARBA00012513"/>
    </source>
</evidence>
<dbReference type="PANTHER" id="PTHR47986">
    <property type="entry name" value="OSJNBA0070M12.3 PROTEIN"/>
    <property type="match status" value="1"/>
</dbReference>
<evidence type="ECO:0000313" key="25">
    <source>
        <dbReference type="EMBL" id="KAE8717568.1"/>
    </source>
</evidence>
<dbReference type="PROSITE" id="PS00108">
    <property type="entry name" value="PROTEIN_KINASE_ST"/>
    <property type="match status" value="1"/>
</dbReference>
<dbReference type="InterPro" id="IPR011009">
    <property type="entry name" value="Kinase-like_dom_sf"/>
</dbReference>
<reference evidence="25" key="1">
    <citation type="submission" date="2019-09" db="EMBL/GenBank/DDBJ databases">
        <title>Draft genome information of white flower Hibiscus syriacus.</title>
        <authorList>
            <person name="Kim Y.-M."/>
        </authorList>
    </citation>
    <scope>NUCLEOTIDE SEQUENCE [LARGE SCALE GENOMIC DNA]</scope>
    <source>
        <strain evidence="25">YM2019G1</strain>
    </source>
</reference>
<evidence type="ECO:0000256" key="9">
    <source>
        <dbReference type="ARBA" id="ARBA00022737"/>
    </source>
</evidence>
<proteinExistence type="inferred from homology"/>
<keyword evidence="26" id="KW-1185">Reference proteome</keyword>
<dbReference type="InterPro" id="IPR008271">
    <property type="entry name" value="Ser/Thr_kinase_AS"/>
</dbReference>
<comment type="catalytic activity">
    <reaction evidence="18">
        <text>L-threonyl-[protein] + ATP = O-phospho-L-threonyl-[protein] + ADP + H(+)</text>
        <dbReference type="Rhea" id="RHEA:46608"/>
        <dbReference type="Rhea" id="RHEA-COMP:11060"/>
        <dbReference type="Rhea" id="RHEA-COMP:11605"/>
        <dbReference type="ChEBI" id="CHEBI:15378"/>
        <dbReference type="ChEBI" id="CHEBI:30013"/>
        <dbReference type="ChEBI" id="CHEBI:30616"/>
        <dbReference type="ChEBI" id="CHEBI:61977"/>
        <dbReference type="ChEBI" id="CHEBI:456216"/>
        <dbReference type="EC" id="2.7.11.1"/>
    </reaction>
</comment>
<keyword evidence="8 23" id="KW-0732">Signal</keyword>
<evidence type="ECO:0000256" key="22">
    <source>
        <dbReference type="SAM" id="Phobius"/>
    </source>
</evidence>
<dbReference type="Gene3D" id="3.80.10.10">
    <property type="entry name" value="Ribonuclease Inhibitor"/>
    <property type="match status" value="2"/>
</dbReference>
<name>A0A6A3BQ95_HIBSY</name>
<feature type="compositionally biased region" description="Polar residues" evidence="21">
    <location>
        <begin position="941"/>
        <end position="951"/>
    </location>
</feature>
<feature type="region of interest" description="Disordered" evidence="21">
    <location>
        <begin position="460"/>
        <end position="507"/>
    </location>
</feature>
<gene>
    <name evidence="25" type="ORF">F3Y22_tig00110044pilonHSYRG00201</name>
</gene>
<dbReference type="Gene3D" id="1.10.510.10">
    <property type="entry name" value="Transferase(Phosphotransferase) domain 1"/>
    <property type="match status" value="1"/>
</dbReference>
<keyword evidence="6" id="KW-0808">Transferase</keyword>
<feature type="compositionally biased region" description="Polar residues" evidence="21">
    <location>
        <begin position="479"/>
        <end position="491"/>
    </location>
</feature>
<dbReference type="Proteomes" id="UP000436088">
    <property type="component" value="Unassembled WGS sequence"/>
</dbReference>
<comment type="catalytic activity">
    <reaction evidence="19">
        <text>L-seryl-[protein] + ATP = O-phospho-L-seryl-[protein] + ADP + H(+)</text>
        <dbReference type="Rhea" id="RHEA:17989"/>
        <dbReference type="Rhea" id="RHEA-COMP:9863"/>
        <dbReference type="Rhea" id="RHEA-COMP:11604"/>
        <dbReference type="ChEBI" id="CHEBI:15378"/>
        <dbReference type="ChEBI" id="CHEBI:29999"/>
        <dbReference type="ChEBI" id="CHEBI:30616"/>
        <dbReference type="ChEBI" id="CHEBI:83421"/>
        <dbReference type="ChEBI" id="CHEBI:456216"/>
        <dbReference type="EC" id="2.7.11.1"/>
    </reaction>
</comment>
<accession>A0A6A3BQ95</accession>
<dbReference type="InterPro" id="IPR001245">
    <property type="entry name" value="Ser-Thr/Tyr_kinase_cat_dom"/>
</dbReference>
<comment type="similarity">
    <text evidence="2">Belongs to the protein kinase superfamily. Ser/Thr protein kinase family.</text>
</comment>
<dbReference type="SUPFAM" id="SSF52058">
    <property type="entry name" value="L domain-like"/>
    <property type="match status" value="2"/>
</dbReference>
<feature type="binding site" evidence="20">
    <location>
        <position position="644"/>
    </location>
    <ligand>
        <name>ATP</name>
        <dbReference type="ChEBI" id="CHEBI:30616"/>
    </ligand>
</feature>
<organism evidence="25 26">
    <name type="scientific">Hibiscus syriacus</name>
    <name type="common">Rose of Sharon</name>
    <dbReference type="NCBI Taxonomy" id="106335"/>
    <lineage>
        <taxon>Eukaryota</taxon>
        <taxon>Viridiplantae</taxon>
        <taxon>Streptophyta</taxon>
        <taxon>Embryophyta</taxon>
        <taxon>Tracheophyta</taxon>
        <taxon>Spermatophyta</taxon>
        <taxon>Magnoliopsida</taxon>
        <taxon>eudicotyledons</taxon>
        <taxon>Gunneridae</taxon>
        <taxon>Pentapetalae</taxon>
        <taxon>rosids</taxon>
        <taxon>malvids</taxon>
        <taxon>Malvales</taxon>
        <taxon>Malvaceae</taxon>
        <taxon>Malvoideae</taxon>
        <taxon>Hibiscus</taxon>
    </lineage>
</organism>
<keyword evidence="17" id="KW-0325">Glycoprotein</keyword>
<feature type="compositionally biased region" description="Low complexity" evidence="21">
    <location>
        <begin position="492"/>
        <end position="507"/>
    </location>
</feature>
<evidence type="ECO:0000256" key="4">
    <source>
        <dbReference type="ARBA" id="ARBA00022527"/>
    </source>
</evidence>
<keyword evidence="11" id="KW-0418">Kinase</keyword>
<evidence type="ECO:0000256" key="1">
    <source>
        <dbReference type="ARBA" id="ARBA00004167"/>
    </source>
</evidence>
<sequence>MKKSDRHHHILLRLLILSAVLSSAEDDSAAMQKIASGFRNAPKGWSSTSVTNYCNWQGISCDKSNRVKYISLASKGVSGTLATEIANLSELRGVSLQRNSLTGNIPSFGKLSNLQNLFLDFNGFTSITPDAFAGLSSIQTLSFGENPTLSPWTFPNVSALTTLVELGVGNTNIYGTLPDIFGSLTSLQTLRASYNNLNGTLPASLGGSMIQKLWINNQNTGYGFTGTLDVLSSMTQLAQAWVHVNSFTGPIPDLSKCKSLFDLQIRDNQLTGPVPESLYNLSSLKNVSLNNNKLQGPFPKFPTTVENVQVTGSNNFCNTNGAPCDPQVSTLIDIAGGFGYPGLLSDSWDGNDACQMSFVTCDSQKNVITVNLAKKGLSGKISPAFGDLKALKNLNLNDNKLNGPIPDSLTKLASLQLLDVSNNNLSGDIPKFSNSVKVISSGNRFLGELVVNSSVGSGSYSSKGGGGPSPSSSSGGGTPNLTVGWTSDSNKGGTSSSGAGSAGNTNSTESIKIVKGKTSKALIVGIAVSAAVLLSIICFVSYKFIMKKKDGKLGKMTKKDDAEKGVVKSTVVTGVGKTDIENQGLPSTDLSSSQHLFDGRNVVISINVLREVTNNFSEDNILGKGGFGVVYKGELHDGTRIAVKRMECADKGTKGMDEFQAEIGVLSKVRHRHLVALLGYCINGNERLLVYEHMPRGTLSQHLFGWRRHEGGCSPLTWKQRLIIALDVARGVEYLHSLAQQSFIHRDLKPSNILLSDDMRAKVADFGLVKNAPDSKQSLETRLAGTFGYLAPEYATTGRVTTKVDVYAFGVVLMELITGRKALDESLPEEMSHLVTWFRRVLINKDEVPKMVDKTIECDEDGETMSSILKVSELAGHCTVREPSQRPDMGHAVNVLSPLVQQWKPTSQEEDETEVDLSLSEALQRWQTSEGTWSMFGDTSLYGTQTSTSARASEPKPTWSSDDTR</sequence>
<dbReference type="InterPro" id="IPR032675">
    <property type="entry name" value="LRR_dom_sf"/>
</dbReference>
<feature type="signal peptide" evidence="23">
    <location>
        <begin position="1"/>
        <end position="23"/>
    </location>
</feature>
<evidence type="ECO:0000256" key="18">
    <source>
        <dbReference type="ARBA" id="ARBA00047899"/>
    </source>
</evidence>
<evidence type="ECO:0000313" key="26">
    <source>
        <dbReference type="Proteomes" id="UP000436088"/>
    </source>
</evidence>
<feature type="transmembrane region" description="Helical" evidence="22">
    <location>
        <begin position="521"/>
        <end position="545"/>
    </location>
</feature>
<keyword evidence="9" id="KW-0677">Repeat</keyword>
<keyword evidence="14 22" id="KW-0472">Membrane</keyword>
<dbReference type="FunFam" id="3.30.200.20:FF:000226">
    <property type="entry name" value="receptor protein kinase TMK1"/>
    <property type="match status" value="1"/>
</dbReference>
<evidence type="ECO:0000256" key="17">
    <source>
        <dbReference type="ARBA" id="ARBA00023180"/>
    </source>
</evidence>
<feature type="compositionally biased region" description="Gly residues" evidence="21">
    <location>
        <begin position="463"/>
        <end position="478"/>
    </location>
</feature>
<dbReference type="InterPro" id="IPR017441">
    <property type="entry name" value="Protein_kinase_ATP_BS"/>
</dbReference>
<dbReference type="FunFam" id="1.10.510.10:FF:000198">
    <property type="entry name" value="receptor protein kinase TMK1"/>
    <property type="match status" value="1"/>
</dbReference>
<evidence type="ECO:0000256" key="8">
    <source>
        <dbReference type="ARBA" id="ARBA00022729"/>
    </source>
</evidence>
<dbReference type="PROSITE" id="PS00107">
    <property type="entry name" value="PROTEIN_KINASE_ATP"/>
    <property type="match status" value="1"/>
</dbReference>
<keyword evidence="15" id="KW-1015">Disulfide bond</keyword>
<keyword evidence="13 22" id="KW-1133">Transmembrane helix</keyword>
<dbReference type="Pfam" id="PF13855">
    <property type="entry name" value="LRR_8"/>
    <property type="match status" value="2"/>
</dbReference>
<evidence type="ECO:0000256" key="23">
    <source>
        <dbReference type="SAM" id="SignalP"/>
    </source>
</evidence>
<dbReference type="Pfam" id="PF07714">
    <property type="entry name" value="PK_Tyr_Ser-Thr"/>
    <property type="match status" value="1"/>
</dbReference>
<dbReference type="InterPro" id="IPR001611">
    <property type="entry name" value="Leu-rich_rpt"/>
</dbReference>
<feature type="region of interest" description="Disordered" evidence="21">
    <location>
        <begin position="933"/>
        <end position="965"/>
    </location>
</feature>
<dbReference type="Pfam" id="PF08263">
    <property type="entry name" value="LRRNT_2"/>
    <property type="match status" value="2"/>
</dbReference>
<evidence type="ECO:0000256" key="13">
    <source>
        <dbReference type="ARBA" id="ARBA00022989"/>
    </source>
</evidence>
<feature type="domain" description="Protein kinase" evidence="24">
    <location>
        <begin position="616"/>
        <end position="900"/>
    </location>
</feature>
<comment type="caution">
    <text evidence="25">The sequence shown here is derived from an EMBL/GenBank/DDBJ whole genome shotgun (WGS) entry which is preliminary data.</text>
</comment>
<evidence type="ECO:0000256" key="12">
    <source>
        <dbReference type="ARBA" id="ARBA00022840"/>
    </source>
</evidence>
<dbReference type="FunFam" id="3.80.10.10:FF:000190">
    <property type="entry name" value="Receptor-like kinase TMK4"/>
    <property type="match status" value="1"/>
</dbReference>
<dbReference type="GO" id="GO:0016020">
    <property type="term" value="C:membrane"/>
    <property type="evidence" value="ECO:0007669"/>
    <property type="project" value="UniProtKB-SubCell"/>
</dbReference>
<dbReference type="GO" id="GO:0004674">
    <property type="term" value="F:protein serine/threonine kinase activity"/>
    <property type="evidence" value="ECO:0007669"/>
    <property type="project" value="UniProtKB-KW"/>
</dbReference>
<dbReference type="InterPro" id="IPR000719">
    <property type="entry name" value="Prot_kinase_dom"/>
</dbReference>
<evidence type="ECO:0000256" key="6">
    <source>
        <dbReference type="ARBA" id="ARBA00022679"/>
    </source>
</evidence>
<protein>
    <recommendedName>
        <fullName evidence="3">non-specific serine/threonine protein kinase</fullName>
        <ecNumber evidence="3">2.7.11.1</ecNumber>
    </recommendedName>
</protein>
<evidence type="ECO:0000256" key="11">
    <source>
        <dbReference type="ARBA" id="ARBA00022777"/>
    </source>
</evidence>
<keyword evidence="7 22" id="KW-0812">Transmembrane</keyword>
<keyword evidence="10 20" id="KW-0547">Nucleotide-binding</keyword>
<dbReference type="AlphaFoldDB" id="A0A6A3BQ95"/>
<dbReference type="InterPro" id="IPR003591">
    <property type="entry name" value="Leu-rich_rpt_typical-subtyp"/>
</dbReference>
<dbReference type="InterPro" id="IPR013210">
    <property type="entry name" value="LRR_N_plant-typ"/>
</dbReference>
<feature type="chain" id="PRO_5025449484" description="non-specific serine/threonine protein kinase" evidence="23">
    <location>
        <begin position="24"/>
        <end position="965"/>
    </location>
</feature>
<evidence type="ECO:0000256" key="15">
    <source>
        <dbReference type="ARBA" id="ARBA00023157"/>
    </source>
</evidence>
<evidence type="ECO:0000256" key="5">
    <source>
        <dbReference type="ARBA" id="ARBA00022614"/>
    </source>
</evidence>
<dbReference type="SMART" id="SM00369">
    <property type="entry name" value="LRR_TYP"/>
    <property type="match status" value="3"/>
</dbReference>
<evidence type="ECO:0000256" key="16">
    <source>
        <dbReference type="ARBA" id="ARBA00023170"/>
    </source>
</evidence>
<dbReference type="EMBL" id="VEPZ02000823">
    <property type="protein sequence ID" value="KAE8717568.1"/>
    <property type="molecule type" value="Genomic_DNA"/>
</dbReference>
<keyword evidence="4" id="KW-0723">Serine/threonine-protein kinase</keyword>
<evidence type="ECO:0000259" key="24">
    <source>
        <dbReference type="PROSITE" id="PS50011"/>
    </source>
</evidence>